<dbReference type="Proteomes" id="UP000317039">
    <property type="component" value="Chromosome"/>
</dbReference>
<dbReference type="RefSeq" id="WP_143981778.1">
    <property type="nucleotide sequence ID" value="NZ_CP041695.1"/>
</dbReference>
<sequence>MTVRTQSSTEGRDRVGGESVFEPTAKQLKQLLFRRDGLLRAPRGAVGVGAVPGEVGALGVESAATLLRRHVELLYHLSGGERRRAVTDVRALLDSWSSVRGLGFTAEVLMRAVTEPSWVRPPQWDARGEVREMRAVSGALRNRLAGCSEEELAAAVDVLERYRGTSRWARVVTSVLLPSRREWVAADIEEVVAAGSTGDARLLVDAAWSVAQLRRLNSLFTGYWHGTEGLAIDTPGMAITVVDGVGFEVVEMLTHWFDHPDTTQALRVPIADALGVIPTDTAFAALAARIFRPPALAAVRGAAVRFPMRALRLLDPGTHGDILREHIHGHPELARRLKPELPTATAELITGELGRMASQPTADEVEIPGILRNPPWQNRKRGKAAAVVPELAAPTEPYCAWLPGEREEWRNLVRPDDYADLDKTLERRTDGTLTEQVLGALVLAGPERALPILAASRLRWLYGPSKQVKAAIAAFETAAYPMVVAAVREYPRDMEDAIVPYAGTELIDLAITRLDRRTLRPGALRYLRRHAHHVARVLIPRAVGSAAKDRRLATRVLRLLAAHGHDGDIHGAAAEYGDKATAAVAALLAADPLTLLPARIPAVPAWINTAALPPVRTADGATLPAAAVENLLVMLMLADPFEPYSGVAQVSRDCDPASLADLAWELFAQWQRAGAPTRHSWVYDALGSFGDDDTVAALLDHVRAHRSDPRSVSALDAFVAIGSDAALLALRHISEKVKTTRVREGAKERIEAVAERLGLTADQLADRLVPDLGLRADGTAVLDFGPRRFVVGFDEQLRPTVATADGTPVRSLPKPGVHDDPERAAQAHKDFRALKKNARTIATDQIRRLERAMVVQRRFTVDELRTLFIGHPLRWQVTRRLVWGVYKGDALTTTFRIAEDRGFADSADDGVTLTDDAVLGVAHPLRFPGELTSWREIFADYELLQPFPQLDRETHTLPTDLRDRDVLGDAGATVEGQRLLGLASRGWLPPETGDGGYIDSFEKPLPHGRVLHLSCDPGLPTWDLNGSPKQSIEVRLHPTRSTSGGITFGDLDTVTVSEILRDIAWLRHERH</sequence>
<dbReference type="GeneID" id="80334486"/>
<evidence type="ECO:0000313" key="2">
    <source>
        <dbReference type="EMBL" id="QDP80518.1"/>
    </source>
</evidence>
<dbReference type="Pfam" id="PF13569">
    <property type="entry name" value="DUF4132"/>
    <property type="match status" value="1"/>
</dbReference>
<evidence type="ECO:0000259" key="1">
    <source>
        <dbReference type="Pfam" id="PF13569"/>
    </source>
</evidence>
<gene>
    <name evidence="2" type="ORF">FOH10_19165</name>
</gene>
<protein>
    <submittedName>
        <fullName evidence="2">DUF4132 domain-containing protein</fullName>
    </submittedName>
</protein>
<dbReference type="KEGG" id="nod:FOH10_19165"/>
<dbReference type="InterPro" id="IPR025406">
    <property type="entry name" value="DUF4132"/>
</dbReference>
<name>A0A516NNN2_9NOCA</name>
<reference evidence="2 3" key="1">
    <citation type="submission" date="2019-07" db="EMBL/GenBank/DDBJ databases">
        <title>Complete Genome Sequence and Methylome Analysis of Nocardia otitidis-caviarum NEB252.</title>
        <authorList>
            <person name="Fomenkov A."/>
            <person name="Anton B.P."/>
            <person name="Vincze T."/>
            <person name="Roberts R.J."/>
        </authorList>
    </citation>
    <scope>NUCLEOTIDE SEQUENCE [LARGE SCALE GENOMIC DNA]</scope>
    <source>
        <strain evidence="2 3">NEB252</strain>
    </source>
</reference>
<organism evidence="2 3">
    <name type="scientific">Nocardia otitidiscaviarum</name>
    <dbReference type="NCBI Taxonomy" id="1823"/>
    <lineage>
        <taxon>Bacteria</taxon>
        <taxon>Bacillati</taxon>
        <taxon>Actinomycetota</taxon>
        <taxon>Actinomycetes</taxon>
        <taxon>Mycobacteriales</taxon>
        <taxon>Nocardiaceae</taxon>
        <taxon>Nocardia</taxon>
    </lineage>
</organism>
<dbReference type="EMBL" id="CP041695">
    <property type="protein sequence ID" value="QDP80518.1"/>
    <property type="molecule type" value="Genomic_DNA"/>
</dbReference>
<dbReference type="AlphaFoldDB" id="A0A516NNN2"/>
<proteinExistence type="predicted"/>
<evidence type="ECO:0000313" key="3">
    <source>
        <dbReference type="Proteomes" id="UP000317039"/>
    </source>
</evidence>
<accession>A0A516NNN2</accession>
<feature type="domain" description="DUF4132" evidence="1">
    <location>
        <begin position="806"/>
        <end position="987"/>
    </location>
</feature>